<dbReference type="RefSeq" id="WP_212818654.1">
    <property type="nucleotide sequence ID" value="NZ_AP023359.1"/>
</dbReference>
<feature type="domain" description="OmpR/PhoB-type" evidence="6">
    <location>
        <begin position="1"/>
        <end position="105"/>
    </location>
</feature>
<dbReference type="PROSITE" id="PS51755">
    <property type="entry name" value="OMPR_PHOB"/>
    <property type="match status" value="1"/>
</dbReference>
<dbReference type="InterPro" id="IPR036388">
    <property type="entry name" value="WH-like_DNA-bd_sf"/>
</dbReference>
<dbReference type="Pfam" id="PF03704">
    <property type="entry name" value="BTAD"/>
    <property type="match status" value="1"/>
</dbReference>
<sequence length="438" mass="48155">MSRVRIGLLGPTVVEVDGRAVKLTPTTIAVLARLVIANGDLVTVDEIFRDVWPTPARTVRREDRISVQKRILELRRVLEPDRAGAESLLIPTDRGAATSAYRLTVGRDHVDLHRFGDLLARAQQTDAATAVELLTEAVALWRGRPLFHVEEYAFARATIARLRPMHAAACRALVEAYQQLGLFDEALRVGEVLHSEHPDDPGLAAMLGELRGRSRTRAGTLRRDLAALGTAVVVTGGDLFAQEGAHLAVGFSDTFDTDITQDVVISRTSLQGQVLDRLYGGDRTRLDRDLRNALRTVDPVTVESRADKRRGKLARYPVGTVAVLRGSSRQVFAVAYSVMGNDLVARSSLDRLRHSLDNLWDAVDLHGRREPVAVPVMGAGLARVDGTQPATLITTIVESFVRRSRHQPVSRELRVVVRPEDLQRTAMLDVASFLKGLP</sequence>
<dbReference type="SMART" id="SM01043">
    <property type="entry name" value="BTAD"/>
    <property type="match status" value="1"/>
</dbReference>
<dbReference type="GO" id="GO:0000160">
    <property type="term" value="P:phosphorelay signal transduction system"/>
    <property type="evidence" value="ECO:0007669"/>
    <property type="project" value="InterPro"/>
</dbReference>
<gene>
    <name evidence="7" type="ORF">Prubr_64180</name>
</gene>
<evidence type="ECO:0000256" key="2">
    <source>
        <dbReference type="ARBA" id="ARBA00023015"/>
    </source>
</evidence>
<dbReference type="InterPro" id="IPR045535">
    <property type="entry name" value="ThsA_Macro"/>
</dbReference>
<dbReference type="InterPro" id="IPR051677">
    <property type="entry name" value="AfsR-DnrI-RedD_regulator"/>
</dbReference>
<dbReference type="PANTHER" id="PTHR35807:SF1">
    <property type="entry name" value="TRANSCRIPTIONAL REGULATOR REDD"/>
    <property type="match status" value="1"/>
</dbReference>
<keyword evidence="3 5" id="KW-0238">DNA-binding</keyword>
<dbReference type="SUPFAM" id="SSF48452">
    <property type="entry name" value="TPR-like"/>
    <property type="match status" value="1"/>
</dbReference>
<evidence type="ECO:0000313" key="7">
    <source>
        <dbReference type="EMBL" id="BCJ69397.1"/>
    </source>
</evidence>
<keyword evidence="8" id="KW-1185">Reference proteome</keyword>
<dbReference type="AlphaFoldDB" id="A0A810N818"/>
<dbReference type="InterPro" id="IPR011990">
    <property type="entry name" value="TPR-like_helical_dom_sf"/>
</dbReference>
<dbReference type="GO" id="GO:0003677">
    <property type="term" value="F:DNA binding"/>
    <property type="evidence" value="ECO:0007669"/>
    <property type="project" value="UniProtKB-UniRule"/>
</dbReference>
<organism evidence="7 8">
    <name type="scientific">Polymorphospora rubra</name>
    <dbReference type="NCBI Taxonomy" id="338584"/>
    <lineage>
        <taxon>Bacteria</taxon>
        <taxon>Bacillati</taxon>
        <taxon>Actinomycetota</taxon>
        <taxon>Actinomycetes</taxon>
        <taxon>Micromonosporales</taxon>
        <taxon>Micromonosporaceae</taxon>
        <taxon>Polymorphospora</taxon>
    </lineage>
</organism>
<evidence type="ECO:0000256" key="4">
    <source>
        <dbReference type="ARBA" id="ARBA00023163"/>
    </source>
</evidence>
<dbReference type="SUPFAM" id="SSF46894">
    <property type="entry name" value="C-terminal effector domain of the bipartite response regulators"/>
    <property type="match status" value="1"/>
</dbReference>
<name>A0A810N818_9ACTN</name>
<evidence type="ECO:0000256" key="1">
    <source>
        <dbReference type="ARBA" id="ARBA00005820"/>
    </source>
</evidence>
<dbReference type="Gene3D" id="1.25.40.10">
    <property type="entry name" value="Tetratricopeptide repeat domain"/>
    <property type="match status" value="1"/>
</dbReference>
<dbReference type="InterPro" id="IPR001867">
    <property type="entry name" value="OmpR/PhoB-type_DNA-bd"/>
</dbReference>
<dbReference type="KEGG" id="pry:Prubr_64180"/>
<dbReference type="InterPro" id="IPR016032">
    <property type="entry name" value="Sig_transdc_resp-reg_C-effctor"/>
</dbReference>
<keyword evidence="2" id="KW-0805">Transcription regulation</keyword>
<feature type="DNA-binding region" description="OmpR/PhoB-type" evidence="5">
    <location>
        <begin position="1"/>
        <end position="105"/>
    </location>
</feature>
<evidence type="ECO:0000256" key="3">
    <source>
        <dbReference type="ARBA" id="ARBA00023125"/>
    </source>
</evidence>
<comment type="similarity">
    <text evidence="1">Belongs to the AfsR/DnrI/RedD regulatory family.</text>
</comment>
<protein>
    <recommendedName>
        <fullName evidence="6">OmpR/PhoB-type domain-containing protein</fullName>
    </recommendedName>
</protein>
<dbReference type="Pfam" id="PF20016">
    <property type="entry name" value="ThsA_Macro"/>
    <property type="match status" value="1"/>
</dbReference>
<proteinExistence type="inferred from homology"/>
<dbReference type="InterPro" id="IPR005158">
    <property type="entry name" value="BTAD"/>
</dbReference>
<accession>A0A810N818</accession>
<dbReference type="GO" id="GO:0006355">
    <property type="term" value="P:regulation of DNA-templated transcription"/>
    <property type="evidence" value="ECO:0007669"/>
    <property type="project" value="InterPro"/>
</dbReference>
<evidence type="ECO:0000256" key="5">
    <source>
        <dbReference type="PROSITE-ProRule" id="PRU01091"/>
    </source>
</evidence>
<keyword evidence="4" id="KW-0804">Transcription</keyword>
<evidence type="ECO:0000259" key="6">
    <source>
        <dbReference type="PROSITE" id="PS51755"/>
    </source>
</evidence>
<dbReference type="Proteomes" id="UP000680866">
    <property type="component" value="Chromosome"/>
</dbReference>
<dbReference type="PANTHER" id="PTHR35807">
    <property type="entry name" value="TRANSCRIPTIONAL REGULATOR REDD-RELATED"/>
    <property type="match status" value="1"/>
</dbReference>
<evidence type="ECO:0000313" key="8">
    <source>
        <dbReference type="Proteomes" id="UP000680866"/>
    </source>
</evidence>
<dbReference type="SMART" id="SM00862">
    <property type="entry name" value="Trans_reg_C"/>
    <property type="match status" value="1"/>
</dbReference>
<dbReference type="Gene3D" id="1.10.10.10">
    <property type="entry name" value="Winged helix-like DNA-binding domain superfamily/Winged helix DNA-binding domain"/>
    <property type="match status" value="1"/>
</dbReference>
<dbReference type="Pfam" id="PF00486">
    <property type="entry name" value="Trans_reg_C"/>
    <property type="match status" value="1"/>
</dbReference>
<dbReference type="EMBL" id="AP023359">
    <property type="protein sequence ID" value="BCJ69397.1"/>
    <property type="molecule type" value="Genomic_DNA"/>
</dbReference>
<reference evidence="7" key="1">
    <citation type="submission" date="2020-08" db="EMBL/GenBank/DDBJ databases">
        <title>Whole genome shotgun sequence of Polymorphospora rubra NBRC 101157.</title>
        <authorList>
            <person name="Komaki H."/>
            <person name="Tamura T."/>
        </authorList>
    </citation>
    <scope>NUCLEOTIDE SEQUENCE</scope>
    <source>
        <strain evidence="7">NBRC 101157</strain>
    </source>
</reference>